<protein>
    <submittedName>
        <fullName evidence="1">Uncharacterized protein</fullName>
    </submittedName>
</protein>
<evidence type="ECO:0000313" key="1">
    <source>
        <dbReference type="EMBL" id="KAL1249509.1"/>
    </source>
</evidence>
<evidence type="ECO:0000313" key="2">
    <source>
        <dbReference type="Proteomes" id="UP001558613"/>
    </source>
</evidence>
<gene>
    <name evidence="1" type="ORF">QQF64_020514</name>
</gene>
<name>A0ABR3LCT3_9TELE</name>
<organism evidence="1 2">
    <name type="scientific">Cirrhinus molitorella</name>
    <name type="common">mud carp</name>
    <dbReference type="NCBI Taxonomy" id="172907"/>
    <lineage>
        <taxon>Eukaryota</taxon>
        <taxon>Metazoa</taxon>
        <taxon>Chordata</taxon>
        <taxon>Craniata</taxon>
        <taxon>Vertebrata</taxon>
        <taxon>Euteleostomi</taxon>
        <taxon>Actinopterygii</taxon>
        <taxon>Neopterygii</taxon>
        <taxon>Teleostei</taxon>
        <taxon>Ostariophysi</taxon>
        <taxon>Cypriniformes</taxon>
        <taxon>Cyprinidae</taxon>
        <taxon>Labeoninae</taxon>
        <taxon>Labeonini</taxon>
        <taxon>Cirrhinus</taxon>
    </lineage>
</organism>
<keyword evidence="2" id="KW-1185">Reference proteome</keyword>
<reference evidence="1 2" key="1">
    <citation type="submission" date="2023-09" db="EMBL/GenBank/DDBJ databases">
        <authorList>
            <person name="Wang M."/>
        </authorList>
    </citation>
    <scope>NUCLEOTIDE SEQUENCE [LARGE SCALE GENOMIC DNA]</scope>
    <source>
        <strain evidence="1">GT-2023</strain>
        <tissue evidence="1">Liver</tissue>
    </source>
</reference>
<proteinExistence type="predicted"/>
<dbReference type="Proteomes" id="UP001558613">
    <property type="component" value="Unassembled WGS sequence"/>
</dbReference>
<dbReference type="EMBL" id="JAYMGO010000023">
    <property type="protein sequence ID" value="KAL1249509.1"/>
    <property type="molecule type" value="Genomic_DNA"/>
</dbReference>
<comment type="caution">
    <text evidence="1">The sequence shown here is derived from an EMBL/GenBank/DDBJ whole genome shotgun (WGS) entry which is preliminary data.</text>
</comment>
<accession>A0ABR3LCT3</accession>
<sequence length="113" mass="12785">MELHAFSPAWGKWLLTTKSQTCNTGTTTLYNCANLPPESEGKPPRHSLLRGILEELRMPLSRLWRGGLPLDYRPGRSDLLVLHHNSLLNELTPFRPADGRVLLALFRLCGEPR</sequence>